<evidence type="ECO:0000313" key="1">
    <source>
        <dbReference type="EMBL" id="MCI32737.1"/>
    </source>
</evidence>
<proteinExistence type="predicted"/>
<feature type="non-terminal residue" evidence="1">
    <location>
        <position position="1"/>
    </location>
</feature>
<dbReference type="EMBL" id="LXQA010198292">
    <property type="protein sequence ID" value="MCI32737.1"/>
    <property type="molecule type" value="Genomic_DNA"/>
</dbReference>
<name>A0A392R939_9FABA</name>
<accession>A0A392R939</accession>
<dbReference type="Proteomes" id="UP000265520">
    <property type="component" value="Unassembled WGS sequence"/>
</dbReference>
<dbReference type="AlphaFoldDB" id="A0A392R939"/>
<protein>
    <submittedName>
        <fullName evidence="1">Uncharacterized protein</fullName>
    </submittedName>
</protein>
<reference evidence="1 2" key="1">
    <citation type="journal article" date="2018" name="Front. Plant Sci.">
        <title>Red Clover (Trifolium pratense) and Zigzag Clover (T. medium) - A Picture of Genomic Similarities and Differences.</title>
        <authorList>
            <person name="Dluhosova J."/>
            <person name="Istvanek J."/>
            <person name="Nedelnik J."/>
            <person name="Repkova J."/>
        </authorList>
    </citation>
    <scope>NUCLEOTIDE SEQUENCE [LARGE SCALE GENOMIC DNA]</scope>
    <source>
        <strain evidence="2">cv. 10/8</strain>
        <tissue evidence="1">Leaf</tissue>
    </source>
</reference>
<keyword evidence="2" id="KW-1185">Reference proteome</keyword>
<organism evidence="1 2">
    <name type="scientific">Trifolium medium</name>
    <dbReference type="NCBI Taxonomy" id="97028"/>
    <lineage>
        <taxon>Eukaryota</taxon>
        <taxon>Viridiplantae</taxon>
        <taxon>Streptophyta</taxon>
        <taxon>Embryophyta</taxon>
        <taxon>Tracheophyta</taxon>
        <taxon>Spermatophyta</taxon>
        <taxon>Magnoliopsida</taxon>
        <taxon>eudicotyledons</taxon>
        <taxon>Gunneridae</taxon>
        <taxon>Pentapetalae</taxon>
        <taxon>rosids</taxon>
        <taxon>fabids</taxon>
        <taxon>Fabales</taxon>
        <taxon>Fabaceae</taxon>
        <taxon>Papilionoideae</taxon>
        <taxon>50 kb inversion clade</taxon>
        <taxon>NPAAA clade</taxon>
        <taxon>Hologalegina</taxon>
        <taxon>IRL clade</taxon>
        <taxon>Trifolieae</taxon>
        <taxon>Trifolium</taxon>
    </lineage>
</organism>
<evidence type="ECO:0000313" key="2">
    <source>
        <dbReference type="Proteomes" id="UP000265520"/>
    </source>
</evidence>
<comment type="caution">
    <text evidence="1">The sequence shown here is derived from an EMBL/GenBank/DDBJ whole genome shotgun (WGS) entry which is preliminary data.</text>
</comment>
<sequence>CRAKSADMPLMLGMTSTQFINYSVTMRVRLQNQIYYGGKTQIQAG</sequence>